<organism evidence="1 2">
    <name type="scientific">Erwinia phage Era103</name>
    <dbReference type="NCBI Taxonomy" id="418443"/>
    <lineage>
        <taxon>Viruses</taxon>
        <taxon>Duplodnaviria</taxon>
        <taxon>Heunggongvirae</taxon>
        <taxon>Uroviricota</taxon>
        <taxon>Caudoviricetes</taxon>
        <taxon>Autographivirales</taxon>
        <taxon>Autosignataviridae</taxon>
        <taxon>Molineuxvirinae</taxon>
        <taxon>Eracentumvirus</taxon>
        <taxon>Eracentumvirus era103</taxon>
    </lineage>
</organism>
<accession>A2I819</accession>
<reference evidence="1 2" key="1">
    <citation type="journal article" date="1985" name="Appl. Environ. Microbiol.">
        <title>Partial Purification and Characterization of a Polysaccharide Depolymerase Associated with Phage-Infected Erwinia amylovora.</title>
        <authorList>
            <person name="Vandenbergh P.A."/>
            <person name="Wright A.M."/>
            <person name="Vidaver A.K."/>
        </authorList>
    </citation>
    <scope>NUCLEOTIDE SEQUENCE [LARGE SCALE GENOMIC DNA]</scope>
</reference>
<evidence type="ECO:0000313" key="1">
    <source>
        <dbReference type="EMBL" id="ABM63441.1"/>
    </source>
</evidence>
<keyword evidence="2" id="KW-1185">Reference proteome</keyword>
<protein>
    <submittedName>
        <fullName evidence="1">Rz1 outer membrane lipoprotein</fullName>
    </submittedName>
</protein>
<dbReference type="Pfam" id="PF23793">
    <property type="entry name" value="LysC"/>
    <property type="match status" value="1"/>
</dbReference>
<dbReference type="EMBL" id="EF160123">
    <property type="protein sequence ID" value="ABM63441.1"/>
    <property type="molecule type" value="Genomic_DNA"/>
</dbReference>
<sequence length="85" mass="9618">MRKLNRMILSLFLLQMLTSCAERIVVQTRYVHPPSNLTEETQGPSKVPVTIGELKQSALDLRLALDKCNVDKQEISKYGLAFKSI</sequence>
<dbReference type="InterPro" id="IPR058979">
    <property type="entry name" value="LysC-like"/>
</dbReference>
<dbReference type="PROSITE" id="PS51257">
    <property type="entry name" value="PROKAR_LIPOPROTEIN"/>
    <property type="match status" value="1"/>
</dbReference>
<name>A2I819_9CAUD</name>
<keyword evidence="1" id="KW-0449">Lipoprotein</keyword>
<dbReference type="RefSeq" id="YP_001039682.1">
    <property type="nucleotide sequence ID" value="NC_009014.1"/>
</dbReference>
<dbReference type="GeneID" id="4818379"/>
<reference evidence="1 2" key="2">
    <citation type="journal article" date="1986" name="Appl. Environ. Microbiol.">
        <title>Cloning and Expression in Escherichia coli of the Polysaccharide Depolymerase Associated with Bacteriophage-Infected Erwinia amylovora.</title>
        <authorList>
            <person name="Vandenbergh P.A."/>
            <person name="Cole R.L."/>
        </authorList>
    </citation>
    <scope>NUCLEOTIDE SEQUENCE [LARGE SCALE GENOMIC DNA]</scope>
</reference>
<gene>
    <name evidence="1" type="ORF">Era103g51</name>
</gene>
<evidence type="ECO:0000313" key="2">
    <source>
        <dbReference type="Proteomes" id="UP000001571"/>
    </source>
</evidence>
<proteinExistence type="predicted"/>
<dbReference type="KEGG" id="vg:4818379"/>
<dbReference type="Proteomes" id="UP000001571">
    <property type="component" value="Segment"/>
</dbReference>